<dbReference type="GO" id="GO:0008483">
    <property type="term" value="F:transaminase activity"/>
    <property type="evidence" value="ECO:0007669"/>
    <property type="project" value="UniProtKB-KW"/>
</dbReference>
<dbReference type="InterPro" id="IPR004838">
    <property type="entry name" value="NHTrfase_class1_PyrdxlP-BS"/>
</dbReference>
<gene>
    <name evidence="8" type="ORF">NSA23_00935</name>
</gene>
<organism evidence="8 9">
    <name type="scientific">Anaerosalibacter massiliensis</name>
    <dbReference type="NCBI Taxonomy" id="1347392"/>
    <lineage>
        <taxon>Bacteria</taxon>
        <taxon>Bacillati</taxon>
        <taxon>Bacillota</taxon>
        <taxon>Tissierellia</taxon>
        <taxon>Tissierellales</taxon>
        <taxon>Sporanaerobacteraceae</taxon>
        <taxon>Anaerosalibacter</taxon>
    </lineage>
</organism>
<sequence>MNFSKRIEKMQESPIRKLVPIAEETKGKGKKVYHLNIGQPDIKTPVEFFNAVKDFDKEVLAYAPSQGTPELISAIKKYYAKYNINFEDDEILVTNGGSEALIFSLLATCDHGDEVLVPEPFYTNYNGFGDMTGVNVVPITTKAENGFHLPEKSEIEKLISQKTKAILFSNPGNPTGTIYTKEEIYMLRDISKKHNIFLIADEVYREFVYDGLEYMSFAHLNDIEDRIILTDSVSKRFSACGARIGCIASKNKDLMKQILKLCQGRLCVATIEQIGAANFINVPDKYIEETKEEYRKRRDVVYNALKEMDGVICEKPHGAFYNIAKLPVKNAEKFVIWLLKEFDINNETVMLAPAEGFYATEGLGKDEVRISYCLNVEDLKKAMKILSEALKVYPDKK</sequence>
<dbReference type="InterPro" id="IPR004839">
    <property type="entry name" value="Aminotransferase_I/II_large"/>
</dbReference>
<dbReference type="PRINTS" id="PR00753">
    <property type="entry name" value="ACCSYNTHASE"/>
</dbReference>
<evidence type="ECO:0000256" key="1">
    <source>
        <dbReference type="ARBA" id="ARBA00001933"/>
    </source>
</evidence>
<dbReference type="InterPro" id="IPR015421">
    <property type="entry name" value="PyrdxlP-dep_Trfase_major"/>
</dbReference>
<dbReference type="CDD" id="cd00609">
    <property type="entry name" value="AAT_like"/>
    <property type="match status" value="1"/>
</dbReference>
<dbReference type="Gene3D" id="3.40.640.10">
    <property type="entry name" value="Type I PLP-dependent aspartate aminotransferase-like (Major domain)"/>
    <property type="match status" value="1"/>
</dbReference>
<dbReference type="InterPro" id="IPR015424">
    <property type="entry name" value="PyrdxlP-dep_Trfase"/>
</dbReference>
<keyword evidence="3 6" id="KW-0032">Aminotransferase</keyword>
<evidence type="ECO:0000313" key="9">
    <source>
        <dbReference type="Proteomes" id="UP001142078"/>
    </source>
</evidence>
<dbReference type="InterPro" id="IPR050596">
    <property type="entry name" value="AspAT/PAT-like"/>
</dbReference>
<name>A0A9X2MGI4_9FIRM</name>
<dbReference type="Gene3D" id="3.90.1150.10">
    <property type="entry name" value="Aspartate Aminotransferase, domain 1"/>
    <property type="match status" value="1"/>
</dbReference>
<dbReference type="NCBIfam" id="NF005744">
    <property type="entry name" value="PRK07568.1"/>
    <property type="match status" value="1"/>
</dbReference>
<dbReference type="GO" id="GO:0030170">
    <property type="term" value="F:pyridoxal phosphate binding"/>
    <property type="evidence" value="ECO:0007669"/>
    <property type="project" value="InterPro"/>
</dbReference>
<evidence type="ECO:0000256" key="5">
    <source>
        <dbReference type="ARBA" id="ARBA00022898"/>
    </source>
</evidence>
<dbReference type="EMBL" id="JANJZL010000001">
    <property type="protein sequence ID" value="MCR2042670.1"/>
    <property type="molecule type" value="Genomic_DNA"/>
</dbReference>
<feature type="domain" description="Aminotransferase class I/classII large" evidence="7">
    <location>
        <begin position="31"/>
        <end position="384"/>
    </location>
</feature>
<dbReference type="AlphaFoldDB" id="A0A9X2MGI4"/>
<dbReference type="PANTHER" id="PTHR46383">
    <property type="entry name" value="ASPARTATE AMINOTRANSFERASE"/>
    <property type="match status" value="1"/>
</dbReference>
<evidence type="ECO:0000313" key="8">
    <source>
        <dbReference type="EMBL" id="MCR2042670.1"/>
    </source>
</evidence>
<protein>
    <recommendedName>
        <fullName evidence="6">Aminotransferase</fullName>
        <ecNumber evidence="6">2.6.1.-</ecNumber>
    </recommendedName>
</protein>
<dbReference type="Proteomes" id="UP001142078">
    <property type="component" value="Unassembled WGS sequence"/>
</dbReference>
<dbReference type="PANTHER" id="PTHR46383:SF1">
    <property type="entry name" value="ASPARTATE AMINOTRANSFERASE"/>
    <property type="match status" value="1"/>
</dbReference>
<evidence type="ECO:0000256" key="3">
    <source>
        <dbReference type="ARBA" id="ARBA00022576"/>
    </source>
</evidence>
<proteinExistence type="inferred from homology"/>
<evidence type="ECO:0000256" key="6">
    <source>
        <dbReference type="RuleBase" id="RU000481"/>
    </source>
</evidence>
<reference evidence="8" key="1">
    <citation type="submission" date="2022-07" db="EMBL/GenBank/DDBJ databases">
        <title>Enhanced cultured diversity of the mouse gut microbiota enables custom-made synthetic communities.</title>
        <authorList>
            <person name="Afrizal A."/>
        </authorList>
    </citation>
    <scope>NUCLEOTIDE SEQUENCE</scope>
    <source>
        <strain evidence="8">DSM 29482</strain>
    </source>
</reference>
<evidence type="ECO:0000259" key="7">
    <source>
        <dbReference type="Pfam" id="PF00155"/>
    </source>
</evidence>
<dbReference type="GO" id="GO:0006520">
    <property type="term" value="P:amino acid metabolic process"/>
    <property type="evidence" value="ECO:0007669"/>
    <property type="project" value="InterPro"/>
</dbReference>
<keyword evidence="9" id="KW-1185">Reference proteome</keyword>
<evidence type="ECO:0000256" key="4">
    <source>
        <dbReference type="ARBA" id="ARBA00022679"/>
    </source>
</evidence>
<evidence type="ECO:0000256" key="2">
    <source>
        <dbReference type="ARBA" id="ARBA00007441"/>
    </source>
</evidence>
<keyword evidence="5" id="KW-0663">Pyridoxal phosphate</keyword>
<comment type="cofactor">
    <cofactor evidence="1 6">
        <name>pyridoxal 5'-phosphate</name>
        <dbReference type="ChEBI" id="CHEBI:597326"/>
    </cofactor>
</comment>
<dbReference type="SUPFAM" id="SSF53383">
    <property type="entry name" value="PLP-dependent transferases"/>
    <property type="match status" value="1"/>
</dbReference>
<accession>A0A9X2MGI4</accession>
<comment type="similarity">
    <text evidence="2 6">Belongs to the class-I pyridoxal-phosphate-dependent aminotransferase family.</text>
</comment>
<comment type="caution">
    <text evidence="8">The sequence shown here is derived from an EMBL/GenBank/DDBJ whole genome shotgun (WGS) entry which is preliminary data.</text>
</comment>
<dbReference type="RefSeq" id="WP_042681892.1">
    <property type="nucleotide sequence ID" value="NZ_CABKTM010000043.1"/>
</dbReference>
<keyword evidence="4 6" id="KW-0808">Transferase</keyword>
<dbReference type="InterPro" id="IPR015422">
    <property type="entry name" value="PyrdxlP-dep_Trfase_small"/>
</dbReference>
<dbReference type="OrthoDB" id="9802328at2"/>
<dbReference type="PROSITE" id="PS00105">
    <property type="entry name" value="AA_TRANSFER_CLASS_1"/>
    <property type="match status" value="1"/>
</dbReference>
<dbReference type="EC" id="2.6.1.-" evidence="6"/>
<dbReference type="Pfam" id="PF00155">
    <property type="entry name" value="Aminotran_1_2"/>
    <property type="match status" value="1"/>
</dbReference>